<dbReference type="PANTHER" id="PTHR37298">
    <property type="entry name" value="UPF0111 PROTEIN YKAA"/>
    <property type="match status" value="1"/>
</dbReference>
<dbReference type="InterPro" id="IPR018445">
    <property type="entry name" value="Put_Phosphate_transp_reg"/>
</dbReference>
<dbReference type="InterPro" id="IPR052912">
    <property type="entry name" value="UPF0111_domain"/>
</dbReference>
<gene>
    <name evidence="2" type="ORF">I6N95_19110</name>
</gene>
<dbReference type="PANTHER" id="PTHR37298:SF1">
    <property type="entry name" value="UPF0111 PROTEIN YKAA"/>
    <property type="match status" value="1"/>
</dbReference>
<protein>
    <submittedName>
        <fullName evidence="2">DUF47 family protein</fullName>
    </submittedName>
</protein>
<evidence type="ECO:0000256" key="1">
    <source>
        <dbReference type="ARBA" id="ARBA00008591"/>
    </source>
</evidence>
<dbReference type="Gene3D" id="1.20.58.220">
    <property type="entry name" value="Phosphate transport system protein phou homolog 2, domain 2"/>
    <property type="match status" value="1"/>
</dbReference>
<dbReference type="InterPro" id="IPR038078">
    <property type="entry name" value="PhoU-like_sf"/>
</dbReference>
<proteinExistence type="inferred from homology"/>
<organism evidence="2 3">
    <name type="scientific">Vagococcus allomyrinae</name>
    <dbReference type="NCBI Taxonomy" id="2794353"/>
    <lineage>
        <taxon>Bacteria</taxon>
        <taxon>Bacillati</taxon>
        <taxon>Bacillota</taxon>
        <taxon>Bacilli</taxon>
        <taxon>Lactobacillales</taxon>
        <taxon>Enterococcaceae</taxon>
        <taxon>Vagococcus</taxon>
    </lineage>
</organism>
<comment type="similarity">
    <text evidence="1">Belongs to the UPF0111 family.</text>
</comment>
<evidence type="ECO:0000313" key="3">
    <source>
        <dbReference type="Proteomes" id="UP000674938"/>
    </source>
</evidence>
<comment type="caution">
    <text evidence="2">The sequence shown here is derived from an EMBL/GenBank/DDBJ whole genome shotgun (WGS) entry which is preliminary data.</text>
</comment>
<dbReference type="RefSeq" id="WP_209530939.1">
    <property type="nucleotide sequence ID" value="NZ_JAEEGA010000014.1"/>
</dbReference>
<sequence>MAKRKGFDYFKALEELADKAKLAGAKLLYIVEHYDLGTVERLAEEIHVLEREGDVLVDTIMDELNRSFITPIDREDIVVITELIDDVLDGINSIPYQFDNYLIATMRPKTEKMAQYLVEATEGLAVVAHEFAKFKNSKTLGEMIVHVNTIEAKADQLYSSLIKDLFSNEKDVLEVVKWKEVFKRFEDAIDMSEKAADGLAGLVLKNT</sequence>
<dbReference type="EMBL" id="JAEEGA010000014">
    <property type="protein sequence ID" value="MBP1043131.1"/>
    <property type="molecule type" value="Genomic_DNA"/>
</dbReference>
<keyword evidence="3" id="KW-1185">Reference proteome</keyword>
<name>A0A940PGI3_9ENTE</name>
<dbReference type="Pfam" id="PF01865">
    <property type="entry name" value="PhoU_div"/>
    <property type="match status" value="1"/>
</dbReference>
<accession>A0A940PGI3</accession>
<evidence type="ECO:0000313" key="2">
    <source>
        <dbReference type="EMBL" id="MBP1043131.1"/>
    </source>
</evidence>
<dbReference type="AlphaFoldDB" id="A0A940PGI3"/>
<reference evidence="2" key="1">
    <citation type="submission" date="2020-12" db="EMBL/GenBank/DDBJ databases">
        <title>Vagococcus allomyrinae sp. nov. and Enterococcus lavae sp. nov., isolated from the larvae of Allomyrina dichotoma.</title>
        <authorList>
            <person name="Lee S.D."/>
        </authorList>
    </citation>
    <scope>NUCLEOTIDE SEQUENCE</scope>
    <source>
        <strain evidence="2">BWB3-3</strain>
    </source>
</reference>
<dbReference type="Proteomes" id="UP000674938">
    <property type="component" value="Unassembled WGS sequence"/>
</dbReference>